<dbReference type="PROSITE" id="PS50821">
    <property type="entry name" value="PAZ"/>
    <property type="match status" value="1"/>
</dbReference>
<dbReference type="InterPro" id="IPR003165">
    <property type="entry name" value="Piwi"/>
</dbReference>
<accession>A0A0K2TEK4</accession>
<dbReference type="CDD" id="cd04658">
    <property type="entry name" value="Piwi_piwi-like_Euk"/>
    <property type="match status" value="1"/>
</dbReference>
<dbReference type="GO" id="GO:0030154">
    <property type="term" value="P:cell differentiation"/>
    <property type="evidence" value="ECO:0007669"/>
    <property type="project" value="UniProtKB-KW"/>
</dbReference>
<keyword evidence="5" id="KW-0694">RNA-binding</keyword>
<sequence>MSAGRGRGQSIIRALKSASDSQESGDGSLILGALSLGRESPSSSSGGSKGRGRGLKLSLAKISKEESPATMIRPSVLQGVSALLSAPEVHALGGQDAPEIILPPKKYGSCGDVFPLEVNYVRLKIMEEKGIHYYLVSFSPSVDSRTHRFKLLNQHNEFLGKTRTFDGNKLLLPQKLPQNTTELQSQCNLTKQTINIIISYKKQIEYTDYECISLFNLIFRRIMSTLKMCQVNRNYYSPENKGVIPQYKLEVWPGYITSVNELDGGLVLQCDVSHRVLRTETVLDVFKDISMRRRGDFKNESIKSLVGSVVLTRYNCKTYRIDEIDFDKNPKSTFKDGHGVEVSFVEYYKQRYGLEILDHKQPLLYNRPKARWVKQGSPELIALIPELCFLTGLSDDMRSDFRLMKDVSSHTRLSPQQRHESLIKFIKSVLSNEEAESHLQIWGMKMAKNPLKMNGRHLPSDTLYFGQRHKEKVGPSTDWTKAITSRHVLTPIQVNNWVLIFPYKLKDVARGFFQYFEKQGPRLGISISCPTFKELSDDRSDSYVRAMRELISPDIQLIVTIFPNLRADRYSAVKKFCYLERPVASQVILSKTISQERRMISVVQKITLQINCKLGGELWGADVPKDNLMVVGVDVFHDPNRRLESVAGLVASMNPALSRWFSKSTVQNPGEELIKSLKRAFSECLVRYKGINGVLPDYIVIFRDGLGNSQLEVSAKYEMEQLTSSLTDCYSSSLPSFTFIVVQKRINAKFYHIIKGGEDMNLSNPPGGTVVDTVITHKKIYDFFIVSQRVNEGSATPSHYIVIKEGRNTSPDFLQGLSYRLTHMYYNWPGTIRVPAPCQYAHKLAAMVGENLQKEPSSSLNDKLFYL</sequence>
<dbReference type="EMBL" id="HACA01006510">
    <property type="protein sequence ID" value="CDW23871.1"/>
    <property type="molecule type" value="Transcribed_RNA"/>
</dbReference>
<dbReference type="Gene3D" id="3.40.50.2300">
    <property type="match status" value="1"/>
</dbReference>
<reference evidence="11" key="1">
    <citation type="submission" date="2014-05" db="EMBL/GenBank/DDBJ databases">
        <authorList>
            <person name="Chronopoulou M."/>
        </authorList>
    </citation>
    <scope>NUCLEOTIDE SEQUENCE</scope>
    <source>
        <tissue evidence="11">Whole organism</tissue>
    </source>
</reference>
<organism evidence="11">
    <name type="scientific">Lepeophtheirus salmonis</name>
    <name type="common">Salmon louse</name>
    <name type="synonym">Caligus salmonis</name>
    <dbReference type="NCBI Taxonomy" id="72036"/>
    <lineage>
        <taxon>Eukaryota</taxon>
        <taxon>Metazoa</taxon>
        <taxon>Ecdysozoa</taxon>
        <taxon>Arthropoda</taxon>
        <taxon>Crustacea</taxon>
        <taxon>Multicrustacea</taxon>
        <taxon>Hexanauplia</taxon>
        <taxon>Copepoda</taxon>
        <taxon>Siphonostomatoida</taxon>
        <taxon>Caligidae</taxon>
        <taxon>Lepeophtheirus</taxon>
    </lineage>
</organism>
<dbReference type="FunFam" id="2.170.260.10:FF:000003">
    <property type="entry name" value="Piwi-like RNA-mediated gene silencing 2"/>
    <property type="match status" value="1"/>
</dbReference>
<dbReference type="InterPro" id="IPR003100">
    <property type="entry name" value="PAZ_dom"/>
</dbReference>
<evidence type="ECO:0000256" key="6">
    <source>
        <dbReference type="ARBA" id="ARBA00023158"/>
    </source>
</evidence>
<keyword evidence="4" id="KW-0221">Differentiation</keyword>
<evidence type="ECO:0000256" key="4">
    <source>
        <dbReference type="ARBA" id="ARBA00022782"/>
    </source>
</evidence>
<dbReference type="SUPFAM" id="SSF101690">
    <property type="entry name" value="PAZ domain"/>
    <property type="match status" value="1"/>
</dbReference>
<dbReference type="Gene3D" id="2.170.260.10">
    <property type="entry name" value="paz domain"/>
    <property type="match status" value="1"/>
</dbReference>
<comment type="similarity">
    <text evidence="7">Belongs to the argonaute family. Piwi subfamily.</text>
</comment>
<dbReference type="GO" id="GO:0003723">
    <property type="term" value="F:RNA binding"/>
    <property type="evidence" value="ECO:0007669"/>
    <property type="project" value="UniProtKB-KW"/>
</dbReference>
<dbReference type="FunFam" id="3.30.420.10:FF:000014">
    <property type="entry name" value="Piwi-like RNA-mediated gene silencing 1"/>
    <property type="match status" value="1"/>
</dbReference>
<feature type="domain" description="Piwi" evidence="10">
    <location>
        <begin position="557"/>
        <end position="853"/>
    </location>
</feature>
<evidence type="ECO:0000256" key="7">
    <source>
        <dbReference type="ARBA" id="ARBA00038291"/>
    </source>
</evidence>
<evidence type="ECO:0000256" key="8">
    <source>
        <dbReference type="SAM" id="MobiDB-lite"/>
    </source>
</evidence>
<evidence type="ECO:0000259" key="9">
    <source>
        <dbReference type="PROSITE" id="PS50821"/>
    </source>
</evidence>
<comment type="subcellular location">
    <subcellularLocation>
        <location evidence="1">Cytoplasm</location>
    </subcellularLocation>
</comment>
<dbReference type="SMART" id="SM00950">
    <property type="entry name" value="Piwi"/>
    <property type="match status" value="1"/>
</dbReference>
<dbReference type="PANTHER" id="PTHR22891">
    <property type="entry name" value="EUKARYOTIC TRANSLATION INITIATION FACTOR 2C"/>
    <property type="match status" value="1"/>
</dbReference>
<dbReference type="SMART" id="SM00949">
    <property type="entry name" value="PAZ"/>
    <property type="match status" value="1"/>
</dbReference>
<evidence type="ECO:0000256" key="5">
    <source>
        <dbReference type="ARBA" id="ARBA00022884"/>
    </source>
</evidence>
<dbReference type="InterPro" id="IPR036085">
    <property type="entry name" value="PAZ_dom_sf"/>
</dbReference>
<dbReference type="GO" id="GO:0005737">
    <property type="term" value="C:cytoplasm"/>
    <property type="evidence" value="ECO:0007669"/>
    <property type="project" value="UniProtKB-SubCell"/>
</dbReference>
<dbReference type="Pfam" id="PF08699">
    <property type="entry name" value="ArgoL1"/>
    <property type="match status" value="1"/>
</dbReference>
<dbReference type="CDD" id="cd02845">
    <property type="entry name" value="PAZ_piwi_like"/>
    <property type="match status" value="1"/>
</dbReference>
<keyword evidence="6" id="KW-0943">RNA-mediated gene silencing</keyword>
<dbReference type="SUPFAM" id="SSF53098">
    <property type="entry name" value="Ribonuclease H-like"/>
    <property type="match status" value="1"/>
</dbReference>
<evidence type="ECO:0000313" key="11">
    <source>
        <dbReference type="EMBL" id="CDW23871.1"/>
    </source>
</evidence>
<dbReference type="GO" id="GO:0140965">
    <property type="term" value="P:secondary piRNA processing"/>
    <property type="evidence" value="ECO:0007669"/>
    <property type="project" value="UniProtKB-ARBA"/>
</dbReference>
<proteinExistence type="inferred from homology"/>
<name>A0A0K2TEK4_LEPSM</name>
<dbReference type="OrthoDB" id="445936at2759"/>
<protein>
    <submittedName>
        <fullName evidence="11">Uncharacterized protein</fullName>
    </submittedName>
</protein>
<dbReference type="InterPro" id="IPR014811">
    <property type="entry name" value="ArgoL1"/>
</dbReference>
<keyword evidence="2" id="KW-0217">Developmental protein</keyword>
<evidence type="ECO:0000256" key="3">
    <source>
        <dbReference type="ARBA" id="ARBA00022490"/>
    </source>
</evidence>
<dbReference type="AlphaFoldDB" id="A0A0K2TEK4"/>
<evidence type="ECO:0000259" key="10">
    <source>
        <dbReference type="PROSITE" id="PS50822"/>
    </source>
</evidence>
<dbReference type="Pfam" id="PF02171">
    <property type="entry name" value="Piwi"/>
    <property type="match status" value="1"/>
</dbReference>
<feature type="domain" description="PAZ" evidence="9">
    <location>
        <begin position="281"/>
        <end position="392"/>
    </location>
</feature>
<dbReference type="Gene3D" id="3.30.420.10">
    <property type="entry name" value="Ribonuclease H-like superfamily/Ribonuclease H"/>
    <property type="match status" value="1"/>
</dbReference>
<evidence type="ECO:0000256" key="2">
    <source>
        <dbReference type="ARBA" id="ARBA00022473"/>
    </source>
</evidence>
<dbReference type="Pfam" id="PF02170">
    <property type="entry name" value="PAZ"/>
    <property type="match status" value="1"/>
</dbReference>
<dbReference type="InterPro" id="IPR036397">
    <property type="entry name" value="RNaseH_sf"/>
</dbReference>
<keyword evidence="3" id="KW-0963">Cytoplasm</keyword>
<feature type="region of interest" description="Disordered" evidence="8">
    <location>
        <begin position="1"/>
        <end position="26"/>
    </location>
</feature>
<dbReference type="Pfam" id="PF23278">
    <property type="entry name" value="Piwi_N"/>
    <property type="match status" value="1"/>
</dbReference>
<evidence type="ECO:0000256" key="1">
    <source>
        <dbReference type="ARBA" id="ARBA00004496"/>
    </source>
</evidence>
<dbReference type="PROSITE" id="PS50822">
    <property type="entry name" value="PIWI"/>
    <property type="match status" value="1"/>
</dbReference>
<dbReference type="InterPro" id="IPR012337">
    <property type="entry name" value="RNaseH-like_sf"/>
</dbReference>